<dbReference type="VEuPathDB" id="TrichDB:TVAG_605090"/>
<dbReference type="VEuPathDB" id="TrichDB:TVAGG3_0465660"/>
<evidence type="ECO:0000313" key="1">
    <source>
        <dbReference type="EMBL" id="EAX67893.1"/>
    </source>
</evidence>
<keyword evidence="2" id="KW-1185">Reference proteome</keyword>
<dbReference type="AlphaFoldDB" id="A2HRS5"/>
<evidence type="ECO:0000313" key="2">
    <source>
        <dbReference type="Proteomes" id="UP000001542"/>
    </source>
</evidence>
<proteinExistence type="predicted"/>
<gene>
    <name evidence="1" type="ORF">TVAG_605090</name>
</gene>
<dbReference type="Proteomes" id="UP000001542">
    <property type="component" value="Unassembled WGS sequence"/>
</dbReference>
<name>A2HRS5_TRIV3</name>
<protein>
    <submittedName>
        <fullName evidence="1">Uncharacterized protein</fullName>
    </submittedName>
</protein>
<dbReference type="InParanoid" id="A2HRS5"/>
<organism evidence="1 2">
    <name type="scientific">Trichomonas vaginalis (strain ATCC PRA-98 / G3)</name>
    <dbReference type="NCBI Taxonomy" id="412133"/>
    <lineage>
        <taxon>Eukaryota</taxon>
        <taxon>Metamonada</taxon>
        <taxon>Parabasalia</taxon>
        <taxon>Trichomonadida</taxon>
        <taxon>Trichomonadidae</taxon>
        <taxon>Trichomonas</taxon>
    </lineage>
</organism>
<reference evidence="1" key="1">
    <citation type="submission" date="2006-10" db="EMBL/GenBank/DDBJ databases">
        <authorList>
            <person name="Amadeo P."/>
            <person name="Zhao Q."/>
            <person name="Wortman J."/>
            <person name="Fraser-Liggett C."/>
            <person name="Carlton J."/>
        </authorList>
    </citation>
    <scope>NUCLEOTIDE SEQUENCE</scope>
    <source>
        <strain evidence="1">G3</strain>
    </source>
</reference>
<sequence>MGFGDYVKAGWGMVKKNPGLVIGAGFNIANKLFPQVGQVGGVIGSLGERIAKTTLGEDNALTKNLKAFNKALGGDFSRDKPVETPIVQPQQTIDNNKYNAYIGGAIWNNHKPLVQSVRVLSDMPWINAISGTIRRYIFL</sequence>
<reference evidence="1" key="2">
    <citation type="journal article" date="2007" name="Science">
        <title>Draft genome sequence of the sexually transmitted pathogen Trichomonas vaginalis.</title>
        <authorList>
            <person name="Carlton J.M."/>
            <person name="Hirt R.P."/>
            <person name="Silva J.C."/>
            <person name="Delcher A.L."/>
            <person name="Schatz M."/>
            <person name="Zhao Q."/>
            <person name="Wortman J.R."/>
            <person name="Bidwell S.L."/>
            <person name="Alsmark U.C.M."/>
            <person name="Besteiro S."/>
            <person name="Sicheritz-Ponten T."/>
            <person name="Noel C.J."/>
            <person name="Dacks J.B."/>
            <person name="Foster P.G."/>
            <person name="Simillion C."/>
            <person name="Van de Peer Y."/>
            <person name="Miranda-Saavedra D."/>
            <person name="Barton G.J."/>
            <person name="Westrop G.D."/>
            <person name="Mueller S."/>
            <person name="Dessi D."/>
            <person name="Fiori P.L."/>
            <person name="Ren Q."/>
            <person name="Paulsen I."/>
            <person name="Zhang H."/>
            <person name="Bastida-Corcuera F.D."/>
            <person name="Simoes-Barbosa A."/>
            <person name="Brown M.T."/>
            <person name="Hayes R.D."/>
            <person name="Mukherjee M."/>
            <person name="Okumura C.Y."/>
            <person name="Schneider R."/>
            <person name="Smith A.J."/>
            <person name="Vanacova S."/>
            <person name="Villalvazo M."/>
            <person name="Haas B.J."/>
            <person name="Pertea M."/>
            <person name="Feldblyum T.V."/>
            <person name="Utterback T.R."/>
            <person name="Shu C.L."/>
            <person name="Osoegawa K."/>
            <person name="de Jong P.J."/>
            <person name="Hrdy I."/>
            <person name="Horvathova L."/>
            <person name="Zubacova Z."/>
            <person name="Dolezal P."/>
            <person name="Malik S.B."/>
            <person name="Logsdon J.M. Jr."/>
            <person name="Henze K."/>
            <person name="Gupta A."/>
            <person name="Wang C.C."/>
            <person name="Dunne R.L."/>
            <person name="Upcroft J.A."/>
            <person name="Upcroft P."/>
            <person name="White O."/>
            <person name="Salzberg S.L."/>
            <person name="Tang P."/>
            <person name="Chiu C.-H."/>
            <person name="Lee Y.-S."/>
            <person name="Embley T.M."/>
            <person name="Coombs G.H."/>
            <person name="Mottram J.C."/>
            <person name="Tachezy J."/>
            <person name="Fraser-Liggett C.M."/>
            <person name="Johnson P.J."/>
        </authorList>
    </citation>
    <scope>NUCLEOTIDE SEQUENCE [LARGE SCALE GENOMIC DNA]</scope>
    <source>
        <strain evidence="1">G3</strain>
    </source>
</reference>
<accession>A2HRS5</accession>
<dbReference type="EMBL" id="DS142301">
    <property type="protein sequence ID" value="EAX67893.1"/>
    <property type="molecule type" value="Genomic_DNA"/>
</dbReference>